<proteinExistence type="predicted"/>
<dbReference type="EMBL" id="CP144745">
    <property type="protein sequence ID" value="WVZ51494.1"/>
    <property type="molecule type" value="Genomic_DNA"/>
</dbReference>
<name>A0AAQ3PHF6_PASNO</name>
<accession>A0AAQ3PHF6</accession>
<organism evidence="1 2">
    <name type="scientific">Paspalum notatum var. saurae</name>
    <dbReference type="NCBI Taxonomy" id="547442"/>
    <lineage>
        <taxon>Eukaryota</taxon>
        <taxon>Viridiplantae</taxon>
        <taxon>Streptophyta</taxon>
        <taxon>Embryophyta</taxon>
        <taxon>Tracheophyta</taxon>
        <taxon>Spermatophyta</taxon>
        <taxon>Magnoliopsida</taxon>
        <taxon>Liliopsida</taxon>
        <taxon>Poales</taxon>
        <taxon>Poaceae</taxon>
        <taxon>PACMAD clade</taxon>
        <taxon>Panicoideae</taxon>
        <taxon>Andropogonodae</taxon>
        <taxon>Paspaleae</taxon>
        <taxon>Paspalinae</taxon>
        <taxon>Paspalum</taxon>
    </lineage>
</organism>
<gene>
    <name evidence="1" type="ORF">U9M48_002638</name>
</gene>
<dbReference type="Proteomes" id="UP001341281">
    <property type="component" value="Chromosome 01"/>
</dbReference>
<evidence type="ECO:0000313" key="1">
    <source>
        <dbReference type="EMBL" id="WVZ51494.1"/>
    </source>
</evidence>
<evidence type="ECO:0000313" key="2">
    <source>
        <dbReference type="Proteomes" id="UP001341281"/>
    </source>
</evidence>
<sequence length="64" mass="7319">MDGNDLEHRFDWSVVVYGKLDRAYHGCYDLLGYPLFSLVERPDGRIKTFYIGSCLSSTQSGLKQ</sequence>
<protein>
    <submittedName>
        <fullName evidence="1">Uncharacterized protein</fullName>
    </submittedName>
</protein>
<reference evidence="1 2" key="1">
    <citation type="submission" date="2024-02" db="EMBL/GenBank/DDBJ databases">
        <title>High-quality chromosome-scale genome assembly of Pensacola bahiagrass (Paspalum notatum Flugge var. saurae).</title>
        <authorList>
            <person name="Vega J.M."/>
            <person name="Podio M."/>
            <person name="Orjuela J."/>
            <person name="Siena L.A."/>
            <person name="Pessino S.C."/>
            <person name="Combes M.C."/>
            <person name="Mariac C."/>
            <person name="Albertini E."/>
            <person name="Pupilli F."/>
            <person name="Ortiz J.P.A."/>
            <person name="Leblanc O."/>
        </authorList>
    </citation>
    <scope>NUCLEOTIDE SEQUENCE [LARGE SCALE GENOMIC DNA]</scope>
    <source>
        <strain evidence="1">R1</strain>
        <tissue evidence="1">Leaf</tissue>
    </source>
</reference>
<dbReference type="AlphaFoldDB" id="A0AAQ3PHF6"/>
<keyword evidence="2" id="KW-1185">Reference proteome</keyword>